<comment type="subcellular location">
    <subcellularLocation>
        <location evidence="9">Cell membrane</location>
        <topology evidence="9">Single-pass membrane protein</topology>
    </subcellularLocation>
    <subcellularLocation>
        <location evidence="1">Membrane</location>
        <topology evidence="1">Single-pass membrane protein</topology>
    </subcellularLocation>
</comment>
<dbReference type="Gene3D" id="1.20.5.3310">
    <property type="match status" value="1"/>
</dbReference>
<evidence type="ECO:0000313" key="13">
    <source>
        <dbReference type="Proteomes" id="UP000287996"/>
    </source>
</evidence>
<gene>
    <name evidence="9" type="primary">tatB</name>
    <name evidence="12" type="ORF">CWI84_08580</name>
</gene>
<protein>
    <recommendedName>
        <fullName evidence="9">Sec-independent protein translocase protein TatB</fullName>
    </recommendedName>
</protein>
<evidence type="ECO:0000256" key="3">
    <source>
        <dbReference type="ARBA" id="ARBA00022475"/>
    </source>
</evidence>
<comment type="subunit">
    <text evidence="9">The Tat system comprises two distinct complexes: a TatABC complex, containing multiple copies of TatA, TatB and TatC subunits, and a separate TatA complex, containing only TatA subunits. Substrates initially bind to the TatABC complex, which probably triggers association of the separate TatA complex to form the active translocon.</text>
</comment>
<keyword evidence="8 9" id="KW-0472">Membrane</keyword>
<dbReference type="GO" id="GO:0033281">
    <property type="term" value="C:TAT protein transport complex"/>
    <property type="evidence" value="ECO:0007669"/>
    <property type="project" value="UniProtKB-UniRule"/>
</dbReference>
<dbReference type="PANTHER" id="PTHR33162:SF1">
    <property type="entry name" value="SEC-INDEPENDENT PROTEIN TRANSLOCASE PROTEIN TATA, CHLOROPLASTIC"/>
    <property type="match status" value="1"/>
</dbReference>
<dbReference type="NCBIfam" id="TIGR01410">
    <property type="entry name" value="tatB"/>
    <property type="match status" value="1"/>
</dbReference>
<dbReference type="GO" id="GO:0043953">
    <property type="term" value="P:protein transport by the Tat complex"/>
    <property type="evidence" value="ECO:0007669"/>
    <property type="project" value="UniProtKB-UniRule"/>
</dbReference>
<organism evidence="12 13">
    <name type="scientific">Idiomarina tyrosinivorans</name>
    <dbReference type="NCBI Taxonomy" id="1445662"/>
    <lineage>
        <taxon>Bacteria</taxon>
        <taxon>Pseudomonadati</taxon>
        <taxon>Pseudomonadota</taxon>
        <taxon>Gammaproteobacteria</taxon>
        <taxon>Alteromonadales</taxon>
        <taxon>Idiomarinaceae</taxon>
        <taxon>Idiomarina</taxon>
    </lineage>
</organism>
<evidence type="ECO:0000256" key="4">
    <source>
        <dbReference type="ARBA" id="ARBA00022692"/>
    </source>
</evidence>
<dbReference type="HAMAP" id="MF_00237">
    <property type="entry name" value="TatB"/>
    <property type="match status" value="1"/>
</dbReference>
<evidence type="ECO:0000256" key="1">
    <source>
        <dbReference type="ARBA" id="ARBA00004167"/>
    </source>
</evidence>
<evidence type="ECO:0000256" key="6">
    <source>
        <dbReference type="ARBA" id="ARBA00022989"/>
    </source>
</evidence>
<reference evidence="12 13" key="1">
    <citation type="journal article" date="2011" name="Front. Microbiol.">
        <title>Genomic signatures of strain selection and enhancement in Bacillus atrophaeus var. globigii, a historical biowarfare simulant.</title>
        <authorList>
            <person name="Gibbons H.S."/>
            <person name="Broomall S.M."/>
            <person name="McNew L.A."/>
            <person name="Daligault H."/>
            <person name="Chapman C."/>
            <person name="Bruce D."/>
            <person name="Karavis M."/>
            <person name="Krepps M."/>
            <person name="McGregor P.A."/>
            <person name="Hong C."/>
            <person name="Park K.H."/>
            <person name="Akmal A."/>
            <person name="Feldman A."/>
            <person name="Lin J.S."/>
            <person name="Chang W.E."/>
            <person name="Higgs B.W."/>
            <person name="Demirev P."/>
            <person name="Lindquist J."/>
            <person name="Liem A."/>
            <person name="Fochler E."/>
            <person name="Read T.D."/>
            <person name="Tapia R."/>
            <person name="Johnson S."/>
            <person name="Bishop-Lilly K.A."/>
            <person name="Detter C."/>
            <person name="Han C."/>
            <person name="Sozhamannan S."/>
            <person name="Rosenzweig C.N."/>
            <person name="Skowronski E.W."/>
        </authorList>
    </citation>
    <scope>NUCLEOTIDE SEQUENCE [LARGE SCALE GENOMIC DNA]</scope>
    <source>
        <strain evidence="12 13">CC-PW-9</strain>
    </source>
</reference>
<evidence type="ECO:0000313" key="12">
    <source>
        <dbReference type="EMBL" id="RUO80005.1"/>
    </source>
</evidence>
<dbReference type="PRINTS" id="PR01506">
    <property type="entry name" value="TATBPROTEIN"/>
</dbReference>
<keyword evidence="5 9" id="KW-0653">Protein transport</keyword>
<dbReference type="AlphaFoldDB" id="A0A432ZPZ0"/>
<accession>A0A432ZPZ0</accession>
<dbReference type="RefSeq" id="WP_126842181.1">
    <property type="nucleotide sequence ID" value="NZ_PIQH01000007.1"/>
</dbReference>
<evidence type="ECO:0000256" key="8">
    <source>
        <dbReference type="ARBA" id="ARBA00023136"/>
    </source>
</evidence>
<evidence type="ECO:0000256" key="9">
    <source>
        <dbReference type="HAMAP-Rule" id="MF_00237"/>
    </source>
</evidence>
<evidence type="ECO:0000256" key="5">
    <source>
        <dbReference type="ARBA" id="ARBA00022927"/>
    </source>
</evidence>
<dbReference type="PANTHER" id="PTHR33162">
    <property type="entry name" value="SEC-INDEPENDENT PROTEIN TRANSLOCASE PROTEIN TATA, CHLOROPLASTIC"/>
    <property type="match status" value="1"/>
</dbReference>
<sequence>MFDIGFWELVVIVVVGMLVLGPERLPSALRSVQRGIAKVKQYSQRVQDELDHELRIKELHEHLKKAEQGSLDDLSPELQRSLTELQDAAAQVQRPYANTENSAKPADTPSASAENPPKKDDNA</sequence>
<keyword evidence="3 9" id="KW-1003">Cell membrane</keyword>
<keyword evidence="4 9" id="KW-0812">Transmembrane</keyword>
<feature type="transmembrane region" description="Helical" evidence="11">
    <location>
        <begin position="6"/>
        <end position="25"/>
    </location>
</feature>
<dbReference type="OrthoDB" id="9816005at2"/>
<keyword evidence="2 9" id="KW-0813">Transport</keyword>
<dbReference type="Proteomes" id="UP000287996">
    <property type="component" value="Unassembled WGS sequence"/>
</dbReference>
<comment type="function">
    <text evidence="9">Part of the twin-arginine translocation (Tat) system that transports large folded proteins containing a characteristic twin-arginine motif in their signal peptide across membranes. Together with TatC, TatB is part of a receptor directly interacting with Tat signal peptides. TatB may form an oligomeric binding site that transiently accommodates folded Tat precursor proteins before their translocation.</text>
</comment>
<evidence type="ECO:0000256" key="10">
    <source>
        <dbReference type="SAM" id="MobiDB-lite"/>
    </source>
</evidence>
<evidence type="ECO:0000256" key="11">
    <source>
        <dbReference type="SAM" id="Phobius"/>
    </source>
</evidence>
<proteinExistence type="inferred from homology"/>
<comment type="similarity">
    <text evidence="9">Belongs to the TatB family.</text>
</comment>
<keyword evidence="13" id="KW-1185">Reference proteome</keyword>
<keyword evidence="6 9" id="KW-1133">Transmembrane helix</keyword>
<name>A0A432ZPZ0_9GAMM</name>
<evidence type="ECO:0000256" key="2">
    <source>
        <dbReference type="ARBA" id="ARBA00022448"/>
    </source>
</evidence>
<feature type="region of interest" description="Disordered" evidence="10">
    <location>
        <begin position="66"/>
        <end position="123"/>
    </location>
</feature>
<comment type="caution">
    <text evidence="12">The sequence shown here is derived from an EMBL/GenBank/DDBJ whole genome shotgun (WGS) entry which is preliminary data.</text>
</comment>
<dbReference type="InterPro" id="IPR003369">
    <property type="entry name" value="TatA/B/E"/>
</dbReference>
<dbReference type="Pfam" id="PF02416">
    <property type="entry name" value="TatA_B_E"/>
    <property type="match status" value="1"/>
</dbReference>
<dbReference type="EMBL" id="PIQH01000007">
    <property type="protein sequence ID" value="RUO80005.1"/>
    <property type="molecule type" value="Genomic_DNA"/>
</dbReference>
<keyword evidence="7 9" id="KW-0811">Translocation</keyword>
<dbReference type="InterPro" id="IPR018448">
    <property type="entry name" value="TatB"/>
</dbReference>
<evidence type="ECO:0000256" key="7">
    <source>
        <dbReference type="ARBA" id="ARBA00023010"/>
    </source>
</evidence>
<dbReference type="GO" id="GO:0008320">
    <property type="term" value="F:protein transmembrane transporter activity"/>
    <property type="evidence" value="ECO:0007669"/>
    <property type="project" value="UniProtKB-UniRule"/>
</dbReference>